<comment type="subcellular location">
    <subcellularLocation>
        <location evidence="1">Cell membrane</location>
        <topology evidence="1">Multi-pass membrane protein</topology>
    </subcellularLocation>
</comment>
<dbReference type="RefSeq" id="WP_156742032.1">
    <property type="nucleotide sequence ID" value="NZ_CACRYJ010000048.1"/>
</dbReference>
<dbReference type="AlphaFoldDB" id="A0A7M4DMI5"/>
<dbReference type="Proteomes" id="UP000419743">
    <property type="component" value="Unassembled WGS sequence"/>
</dbReference>
<dbReference type="SUPFAM" id="SSF81345">
    <property type="entry name" value="ABC transporter involved in vitamin B12 uptake, BtuC"/>
    <property type="match status" value="1"/>
</dbReference>
<dbReference type="GO" id="GO:0033214">
    <property type="term" value="P:siderophore-iron import into cell"/>
    <property type="evidence" value="ECO:0007669"/>
    <property type="project" value="TreeGrafter"/>
</dbReference>
<evidence type="ECO:0000256" key="7">
    <source>
        <dbReference type="ARBA" id="ARBA00023136"/>
    </source>
</evidence>
<feature type="transmembrane region" description="Helical" evidence="8">
    <location>
        <begin position="249"/>
        <end position="275"/>
    </location>
</feature>
<keyword evidence="3" id="KW-0813">Transport</keyword>
<feature type="transmembrane region" description="Helical" evidence="8">
    <location>
        <begin position="320"/>
        <end position="338"/>
    </location>
</feature>
<keyword evidence="7 8" id="KW-0472">Membrane</keyword>
<feature type="transmembrane region" description="Helical" evidence="8">
    <location>
        <begin position="160"/>
        <end position="181"/>
    </location>
</feature>
<keyword evidence="10" id="KW-1185">Reference proteome</keyword>
<evidence type="ECO:0000256" key="1">
    <source>
        <dbReference type="ARBA" id="ARBA00004651"/>
    </source>
</evidence>
<dbReference type="Gene3D" id="1.10.3470.10">
    <property type="entry name" value="ABC transporter involved in vitamin B12 uptake, BtuC"/>
    <property type="match status" value="1"/>
</dbReference>
<feature type="transmembrane region" description="Helical" evidence="8">
    <location>
        <begin position="73"/>
        <end position="90"/>
    </location>
</feature>
<dbReference type="InterPro" id="IPR000522">
    <property type="entry name" value="ABC_transptr_permease_BtuC"/>
</dbReference>
<evidence type="ECO:0000256" key="4">
    <source>
        <dbReference type="ARBA" id="ARBA00022475"/>
    </source>
</evidence>
<evidence type="ECO:0000313" key="10">
    <source>
        <dbReference type="Proteomes" id="UP000419743"/>
    </source>
</evidence>
<proteinExistence type="inferred from homology"/>
<evidence type="ECO:0000256" key="5">
    <source>
        <dbReference type="ARBA" id="ARBA00022692"/>
    </source>
</evidence>
<dbReference type="GO" id="GO:0022857">
    <property type="term" value="F:transmembrane transporter activity"/>
    <property type="evidence" value="ECO:0007669"/>
    <property type="project" value="InterPro"/>
</dbReference>
<evidence type="ECO:0000256" key="3">
    <source>
        <dbReference type="ARBA" id="ARBA00022448"/>
    </source>
</evidence>
<reference evidence="9 10" key="1">
    <citation type="submission" date="2019-11" db="EMBL/GenBank/DDBJ databases">
        <authorList>
            <person name="Criscuolo A."/>
        </authorList>
    </citation>
    <scope>NUCLEOTIDE SEQUENCE [LARGE SCALE GENOMIC DNA]</scope>
    <source>
        <strain evidence="9">CIP111667</strain>
    </source>
</reference>
<organism evidence="9 10">
    <name type="scientific">Occultella aeris</name>
    <dbReference type="NCBI Taxonomy" id="2761496"/>
    <lineage>
        <taxon>Bacteria</taxon>
        <taxon>Bacillati</taxon>
        <taxon>Actinomycetota</taxon>
        <taxon>Actinomycetes</taxon>
        <taxon>Micrococcales</taxon>
        <taxon>Ruaniaceae</taxon>
        <taxon>Occultella</taxon>
    </lineage>
</organism>
<evidence type="ECO:0000256" key="2">
    <source>
        <dbReference type="ARBA" id="ARBA00007935"/>
    </source>
</evidence>
<feature type="transmembrane region" description="Helical" evidence="8">
    <location>
        <begin position="102"/>
        <end position="123"/>
    </location>
</feature>
<keyword evidence="6 8" id="KW-1133">Transmembrane helix</keyword>
<feature type="transmembrane region" description="Helical" evidence="8">
    <location>
        <begin position="20"/>
        <end position="40"/>
    </location>
</feature>
<feature type="transmembrane region" description="Helical" evidence="8">
    <location>
        <begin position="287"/>
        <end position="308"/>
    </location>
</feature>
<dbReference type="EMBL" id="CACRYJ010000048">
    <property type="protein sequence ID" value="VZO38595.1"/>
    <property type="molecule type" value="Genomic_DNA"/>
</dbReference>
<comment type="similarity">
    <text evidence="2">Belongs to the binding-protein-dependent transport system permease family. FecCD subfamily.</text>
</comment>
<dbReference type="GO" id="GO:0005886">
    <property type="term" value="C:plasma membrane"/>
    <property type="evidence" value="ECO:0007669"/>
    <property type="project" value="UniProtKB-SubCell"/>
</dbReference>
<keyword evidence="4" id="KW-1003">Cell membrane</keyword>
<feature type="transmembrane region" description="Helical" evidence="8">
    <location>
        <begin position="129"/>
        <end position="148"/>
    </location>
</feature>
<evidence type="ECO:0000256" key="8">
    <source>
        <dbReference type="SAM" id="Phobius"/>
    </source>
</evidence>
<evidence type="ECO:0000313" key="9">
    <source>
        <dbReference type="EMBL" id="VZO38595.1"/>
    </source>
</evidence>
<dbReference type="PANTHER" id="PTHR30472">
    <property type="entry name" value="FERRIC ENTEROBACTIN TRANSPORT SYSTEM PERMEASE PROTEIN"/>
    <property type="match status" value="1"/>
</dbReference>
<evidence type="ECO:0000256" key="6">
    <source>
        <dbReference type="ARBA" id="ARBA00022989"/>
    </source>
</evidence>
<gene>
    <name evidence="9" type="primary">yfiZ_2</name>
    <name evidence="9" type="ORF">HALOF300_03357</name>
</gene>
<name>A0A7M4DMI5_9MICO</name>
<accession>A0A7M4DMI5</accession>
<keyword evidence="5 8" id="KW-0812">Transmembrane</keyword>
<dbReference type="InterPro" id="IPR037294">
    <property type="entry name" value="ABC_BtuC-like"/>
</dbReference>
<protein>
    <submittedName>
        <fullName evidence="9">Putative siderophore transport system permease protein YfiZ</fullName>
    </submittedName>
</protein>
<dbReference type="FunFam" id="1.10.3470.10:FF:000001">
    <property type="entry name" value="Vitamin B12 ABC transporter permease BtuC"/>
    <property type="match status" value="1"/>
</dbReference>
<sequence>MSATQVAPPPSVARRSGRALGLLPAVVVLVALVLVSLGLGSRDVAPVDVWNALIGATDLADATVIREMRMPRTLIAIVVGSALALGGTILQGVARNPLADPGVLGINAGAALAVVVAAVLFAAMPVSGAVWFAFAGAGVATVVVYAIAAVGREGATPIKLALAGAAATALCSSFTSAVLLADPDALNELRMWQVGALAGRYYPVLVQLAPYFAIGIVAALFTGRALNLLSLGDDLASTLGLRISRTRGVLFAIVAVLCGAATAACGPIVFVGLMIPHLARLITGADYRWILVYSALLGPVLVLGSDILGRVLLPTAEVPVGVVIGVLGAPVFVLLVRFRKIVKI</sequence>
<dbReference type="CDD" id="cd06550">
    <property type="entry name" value="TM_ABC_iron-siderophores_like"/>
    <property type="match status" value="1"/>
</dbReference>
<dbReference type="Pfam" id="PF01032">
    <property type="entry name" value="FecCD"/>
    <property type="match status" value="1"/>
</dbReference>
<feature type="transmembrane region" description="Helical" evidence="8">
    <location>
        <begin position="201"/>
        <end position="221"/>
    </location>
</feature>
<comment type="caution">
    <text evidence="9">The sequence shown here is derived from an EMBL/GenBank/DDBJ whole genome shotgun (WGS) entry which is preliminary data.</text>
</comment>
<dbReference type="PANTHER" id="PTHR30472:SF1">
    <property type="entry name" value="FE(3+) DICITRATE TRANSPORT SYSTEM PERMEASE PROTEIN FECC-RELATED"/>
    <property type="match status" value="1"/>
</dbReference>